<dbReference type="RefSeq" id="WP_285233391.1">
    <property type="nucleotide sequence ID" value="NZ_CP116346.1"/>
</dbReference>
<dbReference type="PANTHER" id="PTHR35006">
    <property type="entry name" value="GLYOXALASE FAMILY PROTEIN (AFU_ORTHOLOGUE AFUA_5G14830)"/>
    <property type="match status" value="1"/>
</dbReference>
<feature type="domain" description="VOC" evidence="1">
    <location>
        <begin position="1"/>
        <end position="126"/>
    </location>
</feature>
<dbReference type="PANTHER" id="PTHR35006:SF1">
    <property type="entry name" value="BLL2941 PROTEIN"/>
    <property type="match status" value="1"/>
</dbReference>
<gene>
    <name evidence="2" type="ORF">PFX98_01460</name>
</gene>
<protein>
    <submittedName>
        <fullName evidence="2">VOC family protein</fullName>
    </submittedName>
</protein>
<keyword evidence="3" id="KW-1185">Reference proteome</keyword>
<sequence>MISYATLGSNNRQAAKTFYDAVLQPLGMKASYADDDFVGYGPDAPDAKTQLWICKPYNGLDASAGNGSMLALEASTRTQVDAAHAAALAQGGRSEGAPGLREAYGPNFYAAYFRDLDGNKLALVCRAEA</sequence>
<dbReference type="InterPro" id="IPR029068">
    <property type="entry name" value="Glyas_Bleomycin-R_OHBP_Dase"/>
</dbReference>
<dbReference type="InterPro" id="IPR037523">
    <property type="entry name" value="VOC_core"/>
</dbReference>
<evidence type="ECO:0000259" key="1">
    <source>
        <dbReference type="PROSITE" id="PS51819"/>
    </source>
</evidence>
<proteinExistence type="predicted"/>
<dbReference type="Proteomes" id="UP001177769">
    <property type="component" value="Chromosome"/>
</dbReference>
<dbReference type="Pfam" id="PF00903">
    <property type="entry name" value="Glyoxalase"/>
    <property type="match status" value="1"/>
</dbReference>
<name>A0AA95NHC3_9BURK</name>
<dbReference type="CDD" id="cd07262">
    <property type="entry name" value="VOC_like"/>
    <property type="match status" value="1"/>
</dbReference>
<evidence type="ECO:0000313" key="3">
    <source>
        <dbReference type="Proteomes" id="UP001177769"/>
    </source>
</evidence>
<dbReference type="KEGG" id="pais:PFX98_01460"/>
<dbReference type="PROSITE" id="PS51819">
    <property type="entry name" value="VOC"/>
    <property type="match status" value="1"/>
</dbReference>
<dbReference type="Gene3D" id="3.10.180.10">
    <property type="entry name" value="2,3-Dihydroxybiphenyl 1,2-Dioxygenase, domain 1"/>
    <property type="match status" value="1"/>
</dbReference>
<dbReference type="SUPFAM" id="SSF54593">
    <property type="entry name" value="Glyoxalase/Bleomycin resistance protein/Dihydroxybiphenyl dioxygenase"/>
    <property type="match status" value="1"/>
</dbReference>
<accession>A0AA95NHC3</accession>
<dbReference type="InterPro" id="IPR004360">
    <property type="entry name" value="Glyas_Fos-R_dOase_dom"/>
</dbReference>
<reference evidence="2" key="1">
    <citation type="submission" date="2023-01" db="EMBL/GenBank/DDBJ databases">
        <title>Whole genome sequence of Paucibacter sp. S2-9 isolated from pond sediment.</title>
        <authorList>
            <person name="Jung J.Y."/>
        </authorList>
    </citation>
    <scope>NUCLEOTIDE SEQUENCE</scope>
    <source>
        <strain evidence="2">S2-9</strain>
    </source>
</reference>
<organism evidence="2 3">
    <name type="scientific">Paucibacter sediminis</name>
    <dbReference type="NCBI Taxonomy" id="3019553"/>
    <lineage>
        <taxon>Bacteria</taxon>
        <taxon>Pseudomonadati</taxon>
        <taxon>Pseudomonadota</taxon>
        <taxon>Betaproteobacteria</taxon>
        <taxon>Burkholderiales</taxon>
        <taxon>Sphaerotilaceae</taxon>
        <taxon>Roseateles</taxon>
    </lineage>
</organism>
<dbReference type="AlphaFoldDB" id="A0AA95NHC3"/>
<evidence type="ECO:0000313" key="2">
    <source>
        <dbReference type="EMBL" id="WIT12299.1"/>
    </source>
</evidence>
<dbReference type="EMBL" id="CP116346">
    <property type="protein sequence ID" value="WIT12299.1"/>
    <property type="molecule type" value="Genomic_DNA"/>
</dbReference>